<organism evidence="3 4">
    <name type="scientific">Azorhizobium oxalatiphilum</name>
    <dbReference type="NCBI Taxonomy" id="980631"/>
    <lineage>
        <taxon>Bacteria</taxon>
        <taxon>Pseudomonadati</taxon>
        <taxon>Pseudomonadota</taxon>
        <taxon>Alphaproteobacteria</taxon>
        <taxon>Hyphomicrobiales</taxon>
        <taxon>Xanthobacteraceae</taxon>
        <taxon>Azorhizobium</taxon>
    </lineage>
</organism>
<accession>A0A917BR73</accession>
<evidence type="ECO:0000256" key="1">
    <source>
        <dbReference type="SAM" id="MobiDB-lite"/>
    </source>
</evidence>
<sequence>MTMIDPVRRELLKNALVTTADNALVMVTRTARTSNVKNSMDFSAAVCDGRGRLVAQGLAVPVHLGVVMPALEACLDYFGDDIHEGDVLASNDPYSGCSHLNDIFTFKPVYVNGKRIAIVSLILHHSDLGGRVPGGNAADSMEIFEEGLRIPPLKLVEKGVVNTTLMRIIEFNTRVPDRVMGDVRAQLAALDNAAAEVEKLAKEWGDPETLDAYLNDLIDYAEKLTRADIEQLPDGEVEFEEWNDDDGVGNGPIRIHLKLTKKGSEIVADFSGTDEDKGGAVHCNRAFTVSCAYAAIRTVLSDAIPNNAGLYRAIDVKTKHGTFVDVKFPAAVGSRGQVGFRLRSIVLGALALLLPGRMPACAGGSEFAIAASGNDLQGRRFLHLEFHNNTGLGGNPDSDGQDAGPYCIGNLANVPVELIEAENPLRIDEYGFLPDTGGKGKYRGALGIVRQYRLLADDVQVQVRSDRFKSQPWGIFGGEGGAGAKSILNPGAEAEEMLPSKFTRRFKAGDVLRFEMAGAGGYGPSSERDPAAIAEDVRQGKVTAPQSS</sequence>
<feature type="region of interest" description="Disordered" evidence="1">
    <location>
        <begin position="519"/>
        <end position="548"/>
    </location>
</feature>
<dbReference type="InterPro" id="IPR003692">
    <property type="entry name" value="Hydantoinase_B"/>
</dbReference>
<feature type="compositionally biased region" description="Basic and acidic residues" evidence="1">
    <location>
        <begin position="526"/>
        <end position="539"/>
    </location>
</feature>
<dbReference type="Proteomes" id="UP000606044">
    <property type="component" value="Unassembled WGS sequence"/>
</dbReference>
<dbReference type="EMBL" id="BMCT01000001">
    <property type="protein sequence ID" value="GGF54475.1"/>
    <property type="molecule type" value="Genomic_DNA"/>
</dbReference>
<name>A0A917BR73_9HYPH</name>
<evidence type="ECO:0000259" key="2">
    <source>
        <dbReference type="Pfam" id="PF02538"/>
    </source>
</evidence>
<keyword evidence="4" id="KW-1185">Reference proteome</keyword>
<dbReference type="RefSeq" id="WP_188576376.1">
    <property type="nucleotide sequence ID" value="NZ_BMCT01000001.1"/>
</dbReference>
<dbReference type="GO" id="GO:0017168">
    <property type="term" value="F:5-oxoprolinase (ATP-hydrolyzing) activity"/>
    <property type="evidence" value="ECO:0007669"/>
    <property type="project" value="TreeGrafter"/>
</dbReference>
<protein>
    <submittedName>
        <fullName evidence="3">N-methylhydantoinase B</fullName>
    </submittedName>
</protein>
<gene>
    <name evidence="3" type="primary">hyuB</name>
    <name evidence="3" type="ORF">GCM10007301_12530</name>
</gene>
<dbReference type="InterPro" id="IPR045079">
    <property type="entry name" value="Oxoprolinase-like"/>
</dbReference>
<evidence type="ECO:0000313" key="4">
    <source>
        <dbReference type="Proteomes" id="UP000606044"/>
    </source>
</evidence>
<reference evidence="3" key="1">
    <citation type="journal article" date="2014" name="Int. J. Syst. Evol. Microbiol.">
        <title>Complete genome sequence of Corynebacterium casei LMG S-19264T (=DSM 44701T), isolated from a smear-ripened cheese.</title>
        <authorList>
            <consortium name="US DOE Joint Genome Institute (JGI-PGF)"/>
            <person name="Walter F."/>
            <person name="Albersmeier A."/>
            <person name="Kalinowski J."/>
            <person name="Ruckert C."/>
        </authorList>
    </citation>
    <scope>NUCLEOTIDE SEQUENCE</scope>
    <source>
        <strain evidence="3">CCM 7897</strain>
    </source>
</reference>
<evidence type="ECO:0000313" key="3">
    <source>
        <dbReference type="EMBL" id="GGF54475.1"/>
    </source>
</evidence>
<dbReference type="PANTHER" id="PTHR11365">
    <property type="entry name" value="5-OXOPROLINASE RELATED"/>
    <property type="match status" value="1"/>
</dbReference>
<dbReference type="PANTHER" id="PTHR11365:SF23">
    <property type="entry name" value="HYPOTHETICAL 5-OXOPROLINASE (EUROFUNG)-RELATED"/>
    <property type="match status" value="1"/>
</dbReference>
<dbReference type="GO" id="GO:0006749">
    <property type="term" value="P:glutathione metabolic process"/>
    <property type="evidence" value="ECO:0007669"/>
    <property type="project" value="TreeGrafter"/>
</dbReference>
<proteinExistence type="predicted"/>
<dbReference type="AlphaFoldDB" id="A0A917BR73"/>
<comment type="caution">
    <text evidence="3">The sequence shown here is derived from an EMBL/GenBank/DDBJ whole genome shotgun (WGS) entry which is preliminary data.</text>
</comment>
<reference evidence="3" key="2">
    <citation type="submission" date="2020-09" db="EMBL/GenBank/DDBJ databases">
        <authorList>
            <person name="Sun Q."/>
            <person name="Sedlacek I."/>
        </authorList>
    </citation>
    <scope>NUCLEOTIDE SEQUENCE</scope>
    <source>
        <strain evidence="3">CCM 7897</strain>
    </source>
</reference>
<dbReference type="GO" id="GO:0005829">
    <property type="term" value="C:cytosol"/>
    <property type="evidence" value="ECO:0007669"/>
    <property type="project" value="TreeGrafter"/>
</dbReference>
<feature type="domain" description="Hydantoinase B/oxoprolinase" evidence="2">
    <location>
        <begin position="5"/>
        <end position="524"/>
    </location>
</feature>
<dbReference type="Pfam" id="PF02538">
    <property type="entry name" value="Hydantoinase_B"/>
    <property type="match status" value="1"/>
</dbReference>